<dbReference type="GO" id="GO:0005634">
    <property type="term" value="C:nucleus"/>
    <property type="evidence" value="ECO:0007669"/>
    <property type="project" value="UniProtKB-SubCell"/>
</dbReference>
<dbReference type="GO" id="GO:0034727">
    <property type="term" value="P:piecemeal microautophagy of the nucleus"/>
    <property type="evidence" value="ECO:0007669"/>
    <property type="project" value="TreeGrafter"/>
</dbReference>
<dbReference type="InterPro" id="IPR005078">
    <property type="entry name" value="Peptidase_C54"/>
</dbReference>
<dbReference type="EC" id="3.4.22.-" evidence="11"/>
<keyword evidence="5 11" id="KW-0645">Protease</keyword>
<reference evidence="14 15" key="1">
    <citation type="journal article" date="2016" name="Sci. Rep.">
        <title>Draft genome sequencing and secretome analysis of fungal phytopathogen Ascochyta rabiei provides insight into the necrotrophic effector repertoire.</title>
        <authorList>
            <person name="Verma S."/>
            <person name="Gazara R.K."/>
            <person name="Nizam S."/>
            <person name="Parween S."/>
            <person name="Chattopadhyay D."/>
            <person name="Verma P.K."/>
        </authorList>
    </citation>
    <scope>NUCLEOTIDE SEQUENCE [LARGE SCALE GENOMIC DNA]</scope>
    <source>
        <strain evidence="14 15">ArDII</strain>
    </source>
</reference>
<dbReference type="Proteomes" id="UP000076837">
    <property type="component" value="Unassembled WGS sequence"/>
</dbReference>
<feature type="domain" description="Peptidase C54 catalytic" evidence="13">
    <location>
        <begin position="92"/>
        <end position="433"/>
    </location>
</feature>
<evidence type="ECO:0000256" key="1">
    <source>
        <dbReference type="ARBA" id="ARBA00004329"/>
    </source>
</evidence>
<dbReference type="InterPro" id="IPR046792">
    <property type="entry name" value="Peptidase_C54_cat"/>
</dbReference>
<dbReference type="GO" id="GO:0000045">
    <property type="term" value="P:autophagosome assembly"/>
    <property type="evidence" value="ECO:0007669"/>
    <property type="project" value="TreeGrafter"/>
</dbReference>
<keyword evidence="6 11" id="KW-0378">Hydrolase</keyword>
<sequence>MNDFERVGRNLVRTFYDPLPTNDANDPIWLLGERYDPKPPPLLGSTPSDAAASTPQNERGEDESWIRTSVDDTDRKEAPNGQDPAQYGGWPSAFLDDFESRTWMTYRSGFAPIQKSQDPKATATMSFRVRMQNLASPGFTSDTGFGCMIRSGQSILANALQMLTLGRDWRWQHDTTNPDHCAILSLFADDPRAPFSIHRFVQHGAAVCGKYPGEWFGPSAAARCIQDLANKHKEAGLNVYVSGDGADVYEDKLKQIALDEDGRWRPTLILVGTRLGIDKITPVYWEALKAALQMKQSIGIAGGRPSASHYFVGTQANTFFYLDPHSTRPFLPYHALPLSSSLSSSSSLSPSSSTSQDESKPDAPLAASTESRTTITDSQTTVVPSPSEAAYTPADVATCHTRRIRRLQIREMDPSMLLAFLVTSEEDYEKWKEGVQSVQGKCVVHVQDHEPAPRGQEREGAVDEVESWDEDGLQ</sequence>
<evidence type="ECO:0000256" key="8">
    <source>
        <dbReference type="ARBA" id="ARBA00022927"/>
    </source>
</evidence>
<evidence type="ECO:0000256" key="11">
    <source>
        <dbReference type="RuleBase" id="RU363115"/>
    </source>
</evidence>
<evidence type="ECO:0000256" key="9">
    <source>
        <dbReference type="ARBA" id="ARBA00023006"/>
    </source>
</evidence>
<dbReference type="PANTHER" id="PTHR22624">
    <property type="entry name" value="CYSTEINE PROTEASE ATG4"/>
    <property type="match status" value="1"/>
</dbReference>
<evidence type="ECO:0000256" key="6">
    <source>
        <dbReference type="ARBA" id="ARBA00022801"/>
    </source>
</evidence>
<comment type="function">
    <text evidence="11">Required for selective autophagic degradation of the nucleus (nucleophagy) as well as for mitophagy which contributes to regulate mitochondrial quantity and quality by eliminating the mitochondria to a basal level to fulfill cellular energy requirements and preventing excess ROS production.</text>
</comment>
<evidence type="ECO:0000256" key="7">
    <source>
        <dbReference type="ARBA" id="ARBA00022807"/>
    </source>
</evidence>
<keyword evidence="4 11" id="KW-0963">Cytoplasm</keyword>
<dbReference type="GO" id="GO:0000423">
    <property type="term" value="P:mitophagy"/>
    <property type="evidence" value="ECO:0007669"/>
    <property type="project" value="TreeGrafter"/>
</dbReference>
<comment type="caution">
    <text evidence="14">The sequence shown here is derived from an EMBL/GenBank/DDBJ whole genome shotgun (WGS) entry which is preliminary data.</text>
</comment>
<evidence type="ECO:0000256" key="2">
    <source>
        <dbReference type="ARBA" id="ARBA00010958"/>
    </source>
</evidence>
<dbReference type="GO" id="GO:0035973">
    <property type="term" value="P:aggrephagy"/>
    <property type="evidence" value="ECO:0007669"/>
    <property type="project" value="TreeGrafter"/>
</dbReference>
<dbReference type="Pfam" id="PF03416">
    <property type="entry name" value="Peptidase_C54"/>
    <property type="match status" value="1"/>
</dbReference>
<dbReference type="GO" id="GO:0016485">
    <property type="term" value="P:protein processing"/>
    <property type="evidence" value="ECO:0007669"/>
    <property type="project" value="TreeGrafter"/>
</dbReference>
<feature type="compositionally biased region" description="Polar residues" evidence="12">
    <location>
        <begin position="45"/>
        <end position="57"/>
    </location>
</feature>
<keyword evidence="11" id="KW-0539">Nucleus</keyword>
<proteinExistence type="inferred from homology"/>
<feature type="compositionally biased region" description="Basic and acidic residues" evidence="12">
    <location>
        <begin position="449"/>
        <end position="461"/>
    </location>
</feature>
<keyword evidence="7" id="KW-0788">Thiol protease</keyword>
<feature type="compositionally biased region" description="Acidic residues" evidence="12">
    <location>
        <begin position="462"/>
        <end position="474"/>
    </location>
</feature>
<dbReference type="InterPro" id="IPR038765">
    <property type="entry name" value="Papain-like_cys_pep_sf"/>
</dbReference>
<evidence type="ECO:0000259" key="13">
    <source>
        <dbReference type="Pfam" id="PF03416"/>
    </source>
</evidence>
<dbReference type="GO" id="GO:0019786">
    <property type="term" value="F:protein-phosphatidylethanolamide deconjugating activity"/>
    <property type="evidence" value="ECO:0007669"/>
    <property type="project" value="InterPro"/>
</dbReference>
<dbReference type="GO" id="GO:0004197">
    <property type="term" value="F:cysteine-type endopeptidase activity"/>
    <property type="evidence" value="ECO:0007669"/>
    <property type="project" value="TreeGrafter"/>
</dbReference>
<evidence type="ECO:0000313" key="15">
    <source>
        <dbReference type="Proteomes" id="UP000076837"/>
    </source>
</evidence>
<accession>A0A163DU10</accession>
<feature type="region of interest" description="Disordered" evidence="12">
    <location>
        <begin position="344"/>
        <end position="389"/>
    </location>
</feature>
<comment type="similarity">
    <text evidence="2 11">Belongs to the peptidase C54 family.</text>
</comment>
<feature type="region of interest" description="Disordered" evidence="12">
    <location>
        <begin position="449"/>
        <end position="474"/>
    </location>
</feature>
<feature type="compositionally biased region" description="Basic and acidic residues" evidence="12">
    <location>
        <begin position="58"/>
        <end position="78"/>
    </location>
</feature>
<dbReference type="GO" id="GO:0000407">
    <property type="term" value="C:phagophore assembly site"/>
    <property type="evidence" value="ECO:0007669"/>
    <property type="project" value="UniProtKB-SubCell"/>
</dbReference>
<feature type="compositionally biased region" description="Polar residues" evidence="12">
    <location>
        <begin position="368"/>
        <end position="384"/>
    </location>
</feature>
<gene>
    <name evidence="14" type="ORF">ST47_g5504</name>
</gene>
<keyword evidence="15" id="KW-1185">Reference proteome</keyword>
<evidence type="ECO:0000313" key="14">
    <source>
        <dbReference type="EMBL" id="KZM23351.1"/>
    </source>
</evidence>
<protein>
    <recommendedName>
        <fullName evidence="11">Cysteine protease</fullName>
        <ecNumber evidence="11">3.4.22.-</ecNumber>
    </recommendedName>
</protein>
<keyword evidence="3" id="KW-0813">Transport</keyword>
<dbReference type="EMBL" id="JYNV01000197">
    <property type="protein sequence ID" value="KZM23351.1"/>
    <property type="molecule type" value="Genomic_DNA"/>
</dbReference>
<evidence type="ECO:0000256" key="3">
    <source>
        <dbReference type="ARBA" id="ARBA00022448"/>
    </source>
</evidence>
<evidence type="ECO:0000256" key="10">
    <source>
        <dbReference type="ARBA" id="ARBA00029362"/>
    </source>
</evidence>
<keyword evidence="9" id="KW-0072">Autophagy</keyword>
<feature type="region of interest" description="Disordered" evidence="12">
    <location>
        <begin position="30"/>
        <end position="90"/>
    </location>
</feature>
<evidence type="ECO:0000256" key="12">
    <source>
        <dbReference type="SAM" id="MobiDB-lite"/>
    </source>
</evidence>
<dbReference type="SUPFAM" id="SSF54001">
    <property type="entry name" value="Cysteine proteinases"/>
    <property type="match status" value="1"/>
</dbReference>
<feature type="compositionally biased region" description="Low complexity" evidence="12">
    <location>
        <begin position="344"/>
        <end position="353"/>
    </location>
</feature>
<name>A0A163DU10_DIDRA</name>
<keyword evidence="8" id="KW-0653">Protein transport</keyword>
<dbReference type="AlphaFoldDB" id="A0A163DU10"/>
<evidence type="ECO:0000256" key="5">
    <source>
        <dbReference type="ARBA" id="ARBA00022670"/>
    </source>
</evidence>
<dbReference type="GO" id="GO:0015031">
    <property type="term" value="P:protein transport"/>
    <property type="evidence" value="ECO:0007669"/>
    <property type="project" value="UniProtKB-KW"/>
</dbReference>
<dbReference type="PANTHER" id="PTHR22624:SF49">
    <property type="entry name" value="CYSTEINE PROTEASE"/>
    <property type="match status" value="1"/>
</dbReference>
<evidence type="ECO:0000256" key="4">
    <source>
        <dbReference type="ARBA" id="ARBA00022490"/>
    </source>
</evidence>
<organism evidence="14 15">
    <name type="scientific">Didymella rabiei</name>
    <name type="common">Chickpea ascochyta blight fungus</name>
    <name type="synonym">Mycosphaerella rabiei</name>
    <dbReference type="NCBI Taxonomy" id="5454"/>
    <lineage>
        <taxon>Eukaryota</taxon>
        <taxon>Fungi</taxon>
        <taxon>Dikarya</taxon>
        <taxon>Ascomycota</taxon>
        <taxon>Pezizomycotina</taxon>
        <taxon>Dothideomycetes</taxon>
        <taxon>Pleosporomycetidae</taxon>
        <taxon>Pleosporales</taxon>
        <taxon>Pleosporineae</taxon>
        <taxon>Didymellaceae</taxon>
        <taxon>Ascochyta</taxon>
    </lineage>
</organism>
<comment type="subcellular location">
    <subcellularLocation>
        <location evidence="11">Nucleus</location>
    </subcellularLocation>
    <subcellularLocation>
        <location evidence="11">Cytoplasm</location>
    </subcellularLocation>
    <subcellularLocation>
        <location evidence="1">Preautophagosomal structure</location>
    </subcellularLocation>
</comment>
<dbReference type="STRING" id="5454.A0A163DU10"/>
<comment type="catalytic activity">
    <reaction evidence="10">
        <text>[protein]-C-terminal L-amino acid-glycyl-phosphatidylethanolamide + H2O = [protein]-C-terminal L-amino acid-glycine + a 1,2-diacyl-sn-glycero-3-phosphoethanolamine</text>
        <dbReference type="Rhea" id="RHEA:67548"/>
        <dbReference type="Rhea" id="RHEA-COMP:17323"/>
        <dbReference type="Rhea" id="RHEA-COMP:17324"/>
        <dbReference type="ChEBI" id="CHEBI:15377"/>
        <dbReference type="ChEBI" id="CHEBI:64612"/>
        <dbReference type="ChEBI" id="CHEBI:172940"/>
        <dbReference type="ChEBI" id="CHEBI:172941"/>
    </reaction>
    <physiologicalReaction direction="left-to-right" evidence="10">
        <dbReference type="Rhea" id="RHEA:67549"/>
    </physiologicalReaction>
</comment>